<evidence type="ECO:0000313" key="4">
    <source>
        <dbReference type="Proteomes" id="UP000422736"/>
    </source>
</evidence>
<feature type="compositionally biased region" description="Polar residues" evidence="1">
    <location>
        <begin position="595"/>
        <end position="609"/>
    </location>
</feature>
<dbReference type="InterPro" id="IPR000717">
    <property type="entry name" value="PCI_dom"/>
</dbReference>
<accession>A0ABX6EU52</accession>
<evidence type="ECO:0000256" key="1">
    <source>
        <dbReference type="SAM" id="MobiDB-lite"/>
    </source>
</evidence>
<keyword evidence="4" id="KW-1185">Reference proteome</keyword>
<dbReference type="PROSITE" id="PS50250">
    <property type="entry name" value="PCI"/>
    <property type="match status" value="1"/>
</dbReference>
<sequence>MTDEEDYAEYMMSGEDMSSFEMDVDSDIEGGDQDQEENQGTDQDQNGSVSVSIGSQGQVPGGGNVLLDDVKQCKRWYDTGKAFKRENNYVEARQWFLKCRVNPIWWFKALKQLIKCDLAEGLSFQDDLEQLFRVVLAHQDVIGTQGYIYDSIARMINRLVPDLKSQLFFPQKQERFLQQDVLSVFQWLEIGVRELGLHGLQELVAIRKMVYSVWICVSRGEQIPERTLHALYGTVHLETYFVLMQLHLRQFVEENVVDIKSLVAVTSEIGRFMSSSLSVSQIPTITSVYHFARFLVFWKGSEHHDEAQVLSKCEDELILCFQDLETIGGREGHGLMLSQLCLVGIVLCHLLLSDEDKVAPFELEQIKVLESNELVISLRELYQQFLKMDLFALEDCLSRLKPSYSPWYDPMVTQLISLCQSNKLWKQIAPTYSCISLQDLISKLKTETTSVSMDRDRLLTLLMKSIAKDTAAVYYKLDLVEDYIYFGDEFQVPLRSEEYDIANPSTTQRTGSEVLRKDEWLCNVSNWHKAKIPRKPSAMQFMDAMKAARIDTTQSQSHLDHHDSATNIFLLKLSALTYAQTSAPEHQQQQQQQQNPHSSSTVTTNDQSR</sequence>
<gene>
    <name evidence="3" type="primary">RRI2</name>
    <name evidence="3" type="ORF">FIM1_454</name>
</gene>
<name>A0ABX6EU52_KLUMA</name>
<feature type="compositionally biased region" description="Low complexity" evidence="1">
    <location>
        <begin position="45"/>
        <end position="58"/>
    </location>
</feature>
<feature type="region of interest" description="Disordered" evidence="1">
    <location>
        <begin position="1"/>
        <end position="63"/>
    </location>
</feature>
<proteinExistence type="predicted"/>
<organism evidence="3 4">
    <name type="scientific">Kluyveromyces marxianus</name>
    <name type="common">Yeast</name>
    <name type="synonym">Candida kefyr</name>
    <dbReference type="NCBI Taxonomy" id="4911"/>
    <lineage>
        <taxon>Eukaryota</taxon>
        <taxon>Fungi</taxon>
        <taxon>Dikarya</taxon>
        <taxon>Ascomycota</taxon>
        <taxon>Saccharomycotina</taxon>
        <taxon>Saccharomycetes</taxon>
        <taxon>Saccharomycetales</taxon>
        <taxon>Saccharomycetaceae</taxon>
        <taxon>Kluyveromyces</taxon>
    </lineage>
</organism>
<evidence type="ECO:0000259" key="2">
    <source>
        <dbReference type="PROSITE" id="PS50250"/>
    </source>
</evidence>
<reference evidence="3 4" key="1">
    <citation type="submission" date="2016-03" db="EMBL/GenBank/DDBJ databases">
        <title>How can Kluyveromyces marxianus grow so fast - potential evolutionary course in Saccharomyces Complex revealed by comparative genomics.</title>
        <authorList>
            <person name="Mo W."/>
            <person name="Lu W."/>
            <person name="Yang X."/>
            <person name="Qi J."/>
            <person name="Lv H."/>
        </authorList>
    </citation>
    <scope>NUCLEOTIDE SEQUENCE [LARGE SCALE GENOMIC DNA]</scope>
    <source>
        <strain evidence="3 4">FIM1</strain>
    </source>
</reference>
<evidence type="ECO:0000313" key="3">
    <source>
        <dbReference type="EMBL" id="QGN13808.1"/>
    </source>
</evidence>
<feature type="compositionally biased region" description="Acidic residues" evidence="1">
    <location>
        <begin position="22"/>
        <end position="39"/>
    </location>
</feature>
<dbReference type="EMBL" id="CP015054">
    <property type="protein sequence ID" value="QGN13808.1"/>
    <property type="molecule type" value="Genomic_DNA"/>
</dbReference>
<feature type="domain" description="PCI" evidence="2">
    <location>
        <begin position="302"/>
        <end position="491"/>
    </location>
</feature>
<dbReference type="Proteomes" id="UP000422736">
    <property type="component" value="Chromosome 1"/>
</dbReference>
<feature type="region of interest" description="Disordered" evidence="1">
    <location>
        <begin position="581"/>
        <end position="609"/>
    </location>
</feature>
<protein>
    <recommendedName>
        <fullName evidence="2">PCI domain-containing protein</fullName>
    </recommendedName>
</protein>